<dbReference type="STRING" id="286115.A0A507BYU2"/>
<dbReference type="PANTHER" id="PTHR28629:SF4">
    <property type="entry name" value="TRIOKINASE_FMN CYCLASE"/>
    <property type="match status" value="1"/>
</dbReference>
<dbReference type="InterPro" id="IPR004006">
    <property type="entry name" value="DhaK_dom"/>
</dbReference>
<evidence type="ECO:0000259" key="1">
    <source>
        <dbReference type="PROSITE" id="PS51481"/>
    </source>
</evidence>
<dbReference type="PROSITE" id="PS51481">
    <property type="entry name" value="DHAK"/>
    <property type="match status" value="1"/>
</dbReference>
<organism evidence="2 3">
    <name type="scientific">Synchytrium endobioticum</name>
    <dbReference type="NCBI Taxonomy" id="286115"/>
    <lineage>
        <taxon>Eukaryota</taxon>
        <taxon>Fungi</taxon>
        <taxon>Fungi incertae sedis</taxon>
        <taxon>Chytridiomycota</taxon>
        <taxon>Chytridiomycota incertae sedis</taxon>
        <taxon>Chytridiomycetes</taxon>
        <taxon>Synchytriales</taxon>
        <taxon>Synchytriaceae</taxon>
        <taxon>Synchytrium</taxon>
    </lineage>
</organism>
<evidence type="ECO:0000313" key="3">
    <source>
        <dbReference type="Proteomes" id="UP000317494"/>
    </source>
</evidence>
<dbReference type="GO" id="GO:0005829">
    <property type="term" value="C:cytosol"/>
    <property type="evidence" value="ECO:0007669"/>
    <property type="project" value="TreeGrafter"/>
</dbReference>
<dbReference type="FunFam" id="3.40.50.10440:FF:000001">
    <property type="entry name" value="Dihydroxyacetone kinase, DhaK subunit"/>
    <property type="match status" value="1"/>
</dbReference>
<gene>
    <name evidence="2" type="ORF">SeMB42_g07659</name>
</gene>
<comment type="caution">
    <text evidence="2">The sequence shown here is derived from an EMBL/GenBank/DDBJ whole genome shotgun (WGS) entry which is preliminary data.</text>
</comment>
<dbReference type="VEuPathDB" id="FungiDB:SeMB42_g07659"/>
<protein>
    <recommendedName>
        <fullName evidence="1">DhaK domain-containing protein</fullName>
    </recommendedName>
</protein>
<accession>A0A507BYU2</accession>
<dbReference type="EMBL" id="QEAN01000584">
    <property type="protein sequence ID" value="TPX32019.1"/>
    <property type="molecule type" value="Genomic_DNA"/>
</dbReference>
<dbReference type="InterPro" id="IPR050861">
    <property type="entry name" value="Dihydroxyacetone_Kinase"/>
</dbReference>
<keyword evidence="3" id="KW-1185">Reference proteome</keyword>
<dbReference type="Pfam" id="PF02733">
    <property type="entry name" value="Dak1"/>
    <property type="match status" value="1"/>
</dbReference>
<dbReference type="Gene3D" id="3.40.50.10440">
    <property type="entry name" value="Dihydroxyacetone kinase, domain 1"/>
    <property type="match status" value="1"/>
</dbReference>
<dbReference type="AlphaFoldDB" id="A0A507BYU2"/>
<feature type="domain" description="DhaK" evidence="1">
    <location>
        <begin position="1"/>
        <end position="162"/>
    </location>
</feature>
<name>A0A507BYU2_9FUNG</name>
<dbReference type="PANTHER" id="PTHR28629">
    <property type="entry name" value="TRIOKINASE/FMN CYCLASE"/>
    <property type="match status" value="1"/>
</dbReference>
<dbReference type="SUPFAM" id="SSF82549">
    <property type="entry name" value="DAK1/DegV-like"/>
    <property type="match status" value="1"/>
</dbReference>
<dbReference type="Proteomes" id="UP000317494">
    <property type="component" value="Unassembled WGS sequence"/>
</dbReference>
<evidence type="ECO:0000313" key="2">
    <source>
        <dbReference type="EMBL" id="TPX32019.1"/>
    </source>
</evidence>
<dbReference type="GO" id="GO:0004371">
    <property type="term" value="F:glycerone kinase activity"/>
    <property type="evidence" value="ECO:0007669"/>
    <property type="project" value="InterPro"/>
</dbReference>
<dbReference type="GO" id="GO:0019563">
    <property type="term" value="P:glycerol catabolic process"/>
    <property type="evidence" value="ECO:0007669"/>
    <property type="project" value="TreeGrafter"/>
</dbReference>
<sequence>MAVGRSVEKNPRDAGVEKANYYVYQVGSGMLDGAVCGKVFASPSSTQIFETMKAVSTDHRGILLIVKNYSGDRLHFGTACERAKRELDQDVQMVLVEEDCAIPRPRIRGTGRRGLAGTVLVHKVAGAAARHGNSLAEVARRANLVANSIGTVGVALPSCSVS</sequence>
<proteinExistence type="predicted"/>
<reference evidence="2 3" key="1">
    <citation type="journal article" date="2019" name="Sci. Rep.">
        <title>Comparative genomics of chytrid fungi reveal insights into the obligate biotrophic and pathogenic lifestyle of Synchytrium endobioticum.</title>
        <authorList>
            <person name="van de Vossenberg B.T.L.H."/>
            <person name="Warris S."/>
            <person name="Nguyen H.D.T."/>
            <person name="van Gent-Pelzer M.P.E."/>
            <person name="Joly D.L."/>
            <person name="van de Geest H.C."/>
            <person name="Bonants P.J.M."/>
            <person name="Smith D.S."/>
            <person name="Levesque C.A."/>
            <person name="van der Lee T.A.J."/>
        </authorList>
    </citation>
    <scope>NUCLEOTIDE SEQUENCE [LARGE SCALE GENOMIC DNA]</scope>
    <source>
        <strain evidence="2 3">MB42</strain>
    </source>
</reference>